<dbReference type="OMA" id="PANCGAR"/>
<feature type="transmembrane region" description="Helical" evidence="7">
    <location>
        <begin position="121"/>
        <end position="142"/>
    </location>
</feature>
<feature type="region of interest" description="Disordered" evidence="6">
    <location>
        <begin position="309"/>
        <end position="345"/>
    </location>
</feature>
<name>A0A401QKQ2_SCYTO</name>
<evidence type="ECO:0000256" key="4">
    <source>
        <dbReference type="ARBA" id="ARBA00022989"/>
    </source>
</evidence>
<dbReference type="Pfam" id="PF00003">
    <property type="entry name" value="7tm_3"/>
    <property type="match status" value="1"/>
</dbReference>
<comment type="similarity">
    <text evidence="2">Belongs to the G-protein coupled receptor 3 family.</text>
</comment>
<feature type="transmembrane region" description="Helical" evidence="7">
    <location>
        <begin position="202"/>
        <end position="224"/>
    </location>
</feature>
<comment type="caution">
    <text evidence="10">The sequence shown here is derived from an EMBL/GenBank/DDBJ whole genome shotgun (WGS) entry which is preliminary data.</text>
</comment>
<gene>
    <name evidence="10" type="ORF">scyTo_0026623</name>
</gene>
<dbReference type="PANTHER" id="PTHR14511:SF14">
    <property type="entry name" value="G-PROTEIN COUPLED RECEPTOR FAMILY C GROUP 5 MEMBER B-LIKE"/>
    <property type="match status" value="1"/>
</dbReference>
<dbReference type="PROSITE" id="PS50259">
    <property type="entry name" value="G_PROTEIN_RECEP_F3_4"/>
    <property type="match status" value="1"/>
</dbReference>
<keyword evidence="4 7" id="KW-1133">Transmembrane helix</keyword>
<sequence length="345" mass="37591">MSARWLRAAWLVAVATGAAQAAYDDAPRGCRRGTNPIYFMLCSLRAAWGVVFEALAALGLLAASLLSLALAVLEWRRGKGRRRGARLALRLLVAASALGLFGLVFAFVVEAHPFNCSSRRFLFGGLFALAFSSLAAQAGSLVKQARTGRASSGLLALLVALGLFLVECIIKVEWLIATTVRGRPLDKRLPIQNPCYIAKKDFVASLVYVMVLLAAALVLSALALCVRRRWSKKPAAYLLVTSALSVAIWVAWIIVYLCSERRTDQRSGEYYNLRRDAWDDPPPALALLVNAWVLVLFCLVPWVVEARRVGGEEDEEEESSEGGGDFGLRKASPGRAYAENKAFDS</sequence>
<dbReference type="GO" id="GO:0030295">
    <property type="term" value="F:protein kinase activator activity"/>
    <property type="evidence" value="ECO:0007669"/>
    <property type="project" value="TreeGrafter"/>
</dbReference>
<feature type="transmembrane region" description="Helical" evidence="7">
    <location>
        <begin position="45"/>
        <end position="75"/>
    </location>
</feature>
<feature type="chain" id="PRO_5019005186" description="G-protein coupled receptors family 3 profile domain-containing protein" evidence="8">
    <location>
        <begin position="22"/>
        <end position="345"/>
    </location>
</feature>
<keyword evidence="11" id="KW-1185">Reference proteome</keyword>
<keyword evidence="5 7" id="KW-0472">Membrane</keyword>
<evidence type="ECO:0000256" key="3">
    <source>
        <dbReference type="ARBA" id="ARBA00022692"/>
    </source>
</evidence>
<feature type="transmembrane region" description="Helical" evidence="7">
    <location>
        <begin position="284"/>
        <end position="304"/>
    </location>
</feature>
<evidence type="ECO:0000256" key="2">
    <source>
        <dbReference type="ARBA" id="ARBA00007242"/>
    </source>
</evidence>
<dbReference type="Proteomes" id="UP000288216">
    <property type="component" value="Unassembled WGS sequence"/>
</dbReference>
<dbReference type="GO" id="GO:0043235">
    <property type="term" value="C:receptor complex"/>
    <property type="evidence" value="ECO:0007669"/>
    <property type="project" value="TreeGrafter"/>
</dbReference>
<dbReference type="InterPro" id="IPR017978">
    <property type="entry name" value="GPCR_3_C"/>
</dbReference>
<evidence type="ECO:0000256" key="6">
    <source>
        <dbReference type="SAM" id="MobiDB-lite"/>
    </source>
</evidence>
<dbReference type="AlphaFoldDB" id="A0A401QKQ2"/>
<evidence type="ECO:0000259" key="9">
    <source>
        <dbReference type="PROSITE" id="PS50259"/>
    </source>
</evidence>
<protein>
    <recommendedName>
        <fullName evidence="9">G-protein coupled receptors family 3 profile domain-containing protein</fullName>
    </recommendedName>
</protein>
<feature type="signal peptide" evidence="8">
    <location>
        <begin position="1"/>
        <end position="21"/>
    </location>
</feature>
<evidence type="ECO:0000313" key="11">
    <source>
        <dbReference type="Proteomes" id="UP000288216"/>
    </source>
</evidence>
<comment type="subcellular location">
    <subcellularLocation>
        <location evidence="1">Membrane</location>
        <topology evidence="1">Multi-pass membrane protein</topology>
    </subcellularLocation>
</comment>
<dbReference type="PANTHER" id="PTHR14511">
    <property type="entry name" value="G PROTEIN COUPLED RECEPTOR, CLASS C, GROUP 5"/>
    <property type="match status" value="1"/>
</dbReference>
<evidence type="ECO:0000313" key="10">
    <source>
        <dbReference type="EMBL" id="GCB86001.1"/>
    </source>
</evidence>
<dbReference type="GO" id="GO:0070062">
    <property type="term" value="C:extracellular exosome"/>
    <property type="evidence" value="ECO:0007669"/>
    <property type="project" value="TreeGrafter"/>
</dbReference>
<feature type="transmembrane region" description="Helical" evidence="7">
    <location>
        <begin position="236"/>
        <end position="257"/>
    </location>
</feature>
<feature type="transmembrane region" description="Helical" evidence="7">
    <location>
        <begin position="87"/>
        <end position="109"/>
    </location>
</feature>
<feature type="transmembrane region" description="Helical" evidence="7">
    <location>
        <begin position="154"/>
        <end position="177"/>
    </location>
</feature>
<feature type="non-terminal residue" evidence="10">
    <location>
        <position position="345"/>
    </location>
</feature>
<feature type="domain" description="G-protein coupled receptors family 3 profile" evidence="9">
    <location>
        <begin position="54"/>
        <end position="262"/>
    </location>
</feature>
<evidence type="ECO:0000256" key="1">
    <source>
        <dbReference type="ARBA" id="ARBA00004141"/>
    </source>
</evidence>
<organism evidence="10 11">
    <name type="scientific">Scyliorhinus torazame</name>
    <name type="common">Cloudy catshark</name>
    <name type="synonym">Catulus torazame</name>
    <dbReference type="NCBI Taxonomy" id="75743"/>
    <lineage>
        <taxon>Eukaryota</taxon>
        <taxon>Metazoa</taxon>
        <taxon>Chordata</taxon>
        <taxon>Craniata</taxon>
        <taxon>Vertebrata</taxon>
        <taxon>Chondrichthyes</taxon>
        <taxon>Elasmobranchii</taxon>
        <taxon>Galeomorphii</taxon>
        <taxon>Galeoidea</taxon>
        <taxon>Carcharhiniformes</taxon>
        <taxon>Scyliorhinidae</taxon>
        <taxon>Scyliorhinus</taxon>
    </lineage>
</organism>
<proteinExistence type="inferred from homology"/>
<evidence type="ECO:0000256" key="8">
    <source>
        <dbReference type="SAM" id="SignalP"/>
    </source>
</evidence>
<dbReference type="GO" id="GO:0005886">
    <property type="term" value="C:plasma membrane"/>
    <property type="evidence" value="ECO:0007669"/>
    <property type="project" value="TreeGrafter"/>
</dbReference>
<dbReference type="InterPro" id="IPR051753">
    <property type="entry name" value="RA-inducible_GPCR3"/>
</dbReference>
<dbReference type="OrthoDB" id="9950908at2759"/>
<evidence type="ECO:0000256" key="7">
    <source>
        <dbReference type="SAM" id="Phobius"/>
    </source>
</evidence>
<evidence type="ECO:0000256" key="5">
    <source>
        <dbReference type="ARBA" id="ARBA00023136"/>
    </source>
</evidence>
<keyword evidence="8" id="KW-0732">Signal</keyword>
<reference evidence="10 11" key="1">
    <citation type="journal article" date="2018" name="Nat. Ecol. Evol.">
        <title>Shark genomes provide insights into elasmobranch evolution and the origin of vertebrates.</title>
        <authorList>
            <person name="Hara Y"/>
            <person name="Yamaguchi K"/>
            <person name="Onimaru K"/>
            <person name="Kadota M"/>
            <person name="Koyanagi M"/>
            <person name="Keeley SD"/>
            <person name="Tatsumi K"/>
            <person name="Tanaka K"/>
            <person name="Motone F"/>
            <person name="Kageyama Y"/>
            <person name="Nozu R"/>
            <person name="Adachi N"/>
            <person name="Nishimura O"/>
            <person name="Nakagawa R"/>
            <person name="Tanegashima C"/>
            <person name="Kiyatake I"/>
            <person name="Matsumoto R"/>
            <person name="Murakumo K"/>
            <person name="Nishida K"/>
            <person name="Terakita A"/>
            <person name="Kuratani S"/>
            <person name="Sato K"/>
            <person name="Hyodo S Kuraku.S."/>
        </authorList>
    </citation>
    <scope>NUCLEOTIDE SEQUENCE [LARGE SCALE GENOMIC DNA]</scope>
</reference>
<dbReference type="EMBL" id="BFAA01221071">
    <property type="protein sequence ID" value="GCB86001.1"/>
    <property type="molecule type" value="Genomic_DNA"/>
</dbReference>
<dbReference type="GO" id="GO:0004930">
    <property type="term" value="F:G protein-coupled receptor activity"/>
    <property type="evidence" value="ECO:0007669"/>
    <property type="project" value="InterPro"/>
</dbReference>
<accession>A0A401QKQ2</accession>
<keyword evidence="3 7" id="KW-0812">Transmembrane</keyword>